<keyword evidence="4" id="KW-1185">Reference proteome</keyword>
<proteinExistence type="predicted"/>
<dbReference type="InterPro" id="IPR009492">
    <property type="entry name" value="TniQ"/>
</dbReference>
<evidence type="ECO:0000259" key="1">
    <source>
        <dbReference type="Pfam" id="PF06527"/>
    </source>
</evidence>
<dbReference type="InterPro" id="IPR032750">
    <property type="entry name" value="TnsD_C"/>
</dbReference>
<dbReference type="Proteomes" id="UP000641025">
    <property type="component" value="Unassembled WGS sequence"/>
</dbReference>
<feature type="domain" description="TniQ" evidence="1">
    <location>
        <begin position="11"/>
        <end position="170"/>
    </location>
</feature>
<organism evidence="3 4">
    <name type="scientific">Geomonas propionica</name>
    <dbReference type="NCBI Taxonomy" id="2798582"/>
    <lineage>
        <taxon>Bacteria</taxon>
        <taxon>Pseudomonadati</taxon>
        <taxon>Thermodesulfobacteriota</taxon>
        <taxon>Desulfuromonadia</taxon>
        <taxon>Geobacterales</taxon>
        <taxon>Geobacteraceae</taxon>
        <taxon>Geomonas</taxon>
    </lineage>
</organism>
<name>A0ABS0YLJ5_9BACT</name>
<evidence type="ECO:0000313" key="4">
    <source>
        <dbReference type="Proteomes" id="UP000641025"/>
    </source>
</evidence>
<dbReference type="EMBL" id="JAEMHK010000001">
    <property type="protein sequence ID" value="MBJ6798822.1"/>
    <property type="molecule type" value="Genomic_DNA"/>
</dbReference>
<dbReference type="RefSeq" id="WP_199393348.1">
    <property type="nucleotide sequence ID" value="NZ_JAEMHK010000001.1"/>
</dbReference>
<dbReference type="Pfam" id="PF15978">
    <property type="entry name" value="TnsD"/>
    <property type="match status" value="1"/>
</dbReference>
<gene>
    <name evidence="3" type="ORF">JFN90_01585</name>
</gene>
<sequence length="532" mass="60462">MDSLRACRHFPSFPVPAEGETLFSLFTRCKATSGFPADAIVQDLTGQRLKSRLLAALPAYLPTMAANLHKKHPFSDPLNVIRQHSMFPYLAYFMPASKRAEFEAKVASTDVTQPIGLGMGLSKYPVNIMAAPRFCPACIEEGINENGFPYFRREHQLPGVYVCWRHRRVLYHGCNRCGEYPLRNNSLTLAGECNCDSGIEPLQAVSMEGPPPPSLLWLAEQSAHLLTSLGTQSDPVAKLGRKAVAEATNRLGTVDYRSVANKIMEFFGEDALRLLNIDVFTKGEPASWIRRFFYGDRGQRPTILYLLLVGAYFNSVREFELQRSEEMAEKRSTPRKVINASQPLKKHREILQKLVRDNSDLSRSDFQKLAPGSYDYLIRHDKEFFQSQVKRARATGVSRSKRVDWAALDTTKALELEVYFANEYNKGRKPVFITASSALQSCSIFTKYRADSSRFPKVGEILSKKLEDRDSFHKRRLYWAINEMKRTGTPISANRLRRVADLELKVLHRNREFILSSVHEIGCDVDDRSFLC</sequence>
<dbReference type="Pfam" id="PF06527">
    <property type="entry name" value="TniQ"/>
    <property type="match status" value="1"/>
</dbReference>
<feature type="domain" description="Transposon Tn7 transposition protein TnsD C-terminal" evidence="2">
    <location>
        <begin position="335"/>
        <end position="456"/>
    </location>
</feature>
<reference evidence="3 4" key="1">
    <citation type="submission" date="2020-12" db="EMBL/GenBank/DDBJ databases">
        <title>Geomonas sp. Red259, isolated from paddy soil.</title>
        <authorList>
            <person name="Xu Z."/>
            <person name="Zhang Z."/>
            <person name="Masuda Y."/>
            <person name="Itoh H."/>
            <person name="Senoo K."/>
        </authorList>
    </citation>
    <scope>NUCLEOTIDE SEQUENCE [LARGE SCALE GENOMIC DNA]</scope>
    <source>
        <strain evidence="3 4">Red259</strain>
    </source>
</reference>
<accession>A0ABS0YLJ5</accession>
<evidence type="ECO:0000259" key="2">
    <source>
        <dbReference type="Pfam" id="PF15978"/>
    </source>
</evidence>
<comment type="caution">
    <text evidence="3">The sequence shown here is derived from an EMBL/GenBank/DDBJ whole genome shotgun (WGS) entry which is preliminary data.</text>
</comment>
<evidence type="ECO:0000313" key="3">
    <source>
        <dbReference type="EMBL" id="MBJ6798822.1"/>
    </source>
</evidence>
<protein>
    <submittedName>
        <fullName evidence="3">TniQ family protein</fullName>
    </submittedName>
</protein>